<dbReference type="AlphaFoldDB" id="A0A1J4JC48"/>
<feature type="region of interest" description="Disordered" evidence="1">
    <location>
        <begin position="333"/>
        <end position="353"/>
    </location>
</feature>
<keyword evidence="3" id="KW-1185">Reference proteome</keyword>
<sequence>MSRYSHIQSDVKTTTCFSRFGSSPYSVNSNSHNYHSNFRAAYQYSAGTSDHLSQHCTSYNYIPGTFYQRQAQENSFSNNDYRFSYSNYSNSDAYKADFSLSSINSSLQSNIALSNLSLPPNYRHSIISETKRDPVTMLHPTTYRHNYERSQQIINSSADETTKVTNFSNSFVYESQNLSSKRNSPLSTVNQNRINQITVNREKLNQNYAIQNNSHQDLNQDYQIPTYVPSTPAKKASNDPTSMIDNIVAKYLTDSDSNMNQSQEQYSTNVPQTKSITSTNFFTLEHDEYLNNIANDIKNQDLEKNNLNEPKNQQATHDFQSTFNYNFSDYENKVEDDSENDQNSSVASLNQSPLKNYTQHYSKEEHVNEDSVILKDGNNKVIDLNEKLAKFRQTIRIVRKTEEDFGSFLKSDDGGKPNNEDEKETNDVKEMDSEPSLIFNDQQQKSPNDEL</sequence>
<feature type="compositionally biased region" description="Polar residues" evidence="1">
    <location>
        <begin position="341"/>
        <end position="353"/>
    </location>
</feature>
<comment type="caution">
    <text evidence="2">The sequence shown here is derived from an EMBL/GenBank/DDBJ whole genome shotgun (WGS) entry which is preliminary data.</text>
</comment>
<gene>
    <name evidence="2" type="ORF">TRFO_37010</name>
</gene>
<reference evidence="2" key="1">
    <citation type="submission" date="2016-10" db="EMBL/GenBank/DDBJ databases">
        <authorList>
            <person name="Benchimol M."/>
            <person name="Almeida L.G."/>
            <person name="Vasconcelos A.T."/>
            <person name="Perreira-Neves A."/>
            <person name="Rosa I.A."/>
            <person name="Tasca T."/>
            <person name="Bogo M.R."/>
            <person name="de Souza W."/>
        </authorList>
    </citation>
    <scope>NUCLEOTIDE SEQUENCE [LARGE SCALE GENOMIC DNA]</scope>
    <source>
        <strain evidence="2">K</strain>
    </source>
</reference>
<evidence type="ECO:0000313" key="2">
    <source>
        <dbReference type="EMBL" id="OHS96758.1"/>
    </source>
</evidence>
<evidence type="ECO:0000313" key="3">
    <source>
        <dbReference type="Proteomes" id="UP000179807"/>
    </source>
</evidence>
<dbReference type="RefSeq" id="XP_068349895.1">
    <property type="nucleotide sequence ID" value="XM_068511178.1"/>
</dbReference>
<feature type="compositionally biased region" description="Polar residues" evidence="1">
    <location>
        <begin position="439"/>
        <end position="451"/>
    </location>
</feature>
<dbReference type="EMBL" id="MLAK01001154">
    <property type="protein sequence ID" value="OHS96758.1"/>
    <property type="molecule type" value="Genomic_DNA"/>
</dbReference>
<protein>
    <submittedName>
        <fullName evidence="2">Uncharacterized protein</fullName>
    </submittedName>
</protein>
<feature type="region of interest" description="Disordered" evidence="1">
    <location>
        <begin position="406"/>
        <end position="451"/>
    </location>
</feature>
<proteinExistence type="predicted"/>
<organism evidence="2 3">
    <name type="scientific">Tritrichomonas foetus</name>
    <dbReference type="NCBI Taxonomy" id="1144522"/>
    <lineage>
        <taxon>Eukaryota</taxon>
        <taxon>Metamonada</taxon>
        <taxon>Parabasalia</taxon>
        <taxon>Tritrichomonadida</taxon>
        <taxon>Tritrichomonadidae</taxon>
        <taxon>Tritrichomonas</taxon>
    </lineage>
</organism>
<name>A0A1J4JC48_9EUKA</name>
<dbReference type="VEuPathDB" id="TrichDB:TRFO_37010"/>
<accession>A0A1J4JC48</accession>
<dbReference type="Proteomes" id="UP000179807">
    <property type="component" value="Unassembled WGS sequence"/>
</dbReference>
<evidence type="ECO:0000256" key="1">
    <source>
        <dbReference type="SAM" id="MobiDB-lite"/>
    </source>
</evidence>
<dbReference type="GeneID" id="94845882"/>
<feature type="compositionally biased region" description="Basic and acidic residues" evidence="1">
    <location>
        <begin position="410"/>
        <end position="432"/>
    </location>
</feature>